<dbReference type="PANTHER" id="PTHR21394">
    <property type="entry name" value="MAU2 CHROMATID COHESION FACTOR HOMOLOG"/>
    <property type="match status" value="1"/>
</dbReference>
<comment type="caution">
    <text evidence="9">The sequence shown here is derived from an EMBL/GenBank/DDBJ whole genome shotgun (WGS) entry which is preliminary data.</text>
</comment>
<dbReference type="Proteomes" id="UP001408789">
    <property type="component" value="Unassembled WGS sequence"/>
</dbReference>
<gene>
    <name evidence="9" type="ORF">SSX86_013175</name>
</gene>
<dbReference type="InterPro" id="IPR023342">
    <property type="entry name" value="APO_dom"/>
</dbReference>
<proteinExistence type="inferred from homology"/>
<evidence type="ECO:0000313" key="9">
    <source>
        <dbReference type="EMBL" id="KAK9069059.1"/>
    </source>
</evidence>
<reference evidence="9 10" key="1">
    <citation type="submission" date="2024-04" db="EMBL/GenBank/DDBJ databases">
        <title>The reference genome of an endangered Asteraceae, Deinandra increscens subsp. villosa, native to the Central Coast of California.</title>
        <authorList>
            <person name="Guilliams M."/>
            <person name="Hasenstab-Lehman K."/>
            <person name="Meyer R."/>
            <person name="Mcevoy S."/>
        </authorList>
    </citation>
    <scope>NUCLEOTIDE SEQUENCE [LARGE SCALE GENOMIC DNA]</scope>
    <source>
        <tissue evidence="9">Leaf</tissue>
    </source>
</reference>
<dbReference type="SUPFAM" id="SSF48452">
    <property type="entry name" value="TPR-like"/>
    <property type="match status" value="1"/>
</dbReference>
<feature type="domain" description="APO" evidence="8">
    <location>
        <begin position="1077"/>
        <end position="1162"/>
    </location>
</feature>
<dbReference type="SUPFAM" id="SSF53448">
    <property type="entry name" value="Nucleotide-diphospho-sugar transferases"/>
    <property type="match status" value="1"/>
</dbReference>
<evidence type="ECO:0000256" key="3">
    <source>
        <dbReference type="ARBA" id="ARBA00022618"/>
    </source>
</evidence>
<keyword evidence="4" id="KW-0498">Mitosis</keyword>
<evidence type="ECO:0000256" key="1">
    <source>
        <dbReference type="ARBA" id="ARBA00004123"/>
    </source>
</evidence>
<evidence type="ECO:0000256" key="6">
    <source>
        <dbReference type="ARBA" id="ARBA00023242"/>
    </source>
</evidence>
<evidence type="ECO:0000256" key="2">
    <source>
        <dbReference type="ARBA" id="ARBA00008585"/>
    </source>
</evidence>
<dbReference type="Gene3D" id="1.25.40.10">
    <property type="entry name" value="Tetratricopeptide repeat domain"/>
    <property type="match status" value="1"/>
</dbReference>
<dbReference type="GO" id="GO:0007059">
    <property type="term" value="P:chromosome segregation"/>
    <property type="evidence" value="ECO:0007669"/>
    <property type="project" value="UniProtKB-KW"/>
</dbReference>
<sequence>MDGVAEGLWELADFHEKSGEIAKSVKCLEAICQSTVSFLPVIEVKTRLRIATLLLKHSNNVNHAKSHLERSQLLLKSIPSCFELKCRAYSLLSQCYHLVGAVSSQKQLLNKGLELTASFGEGFSGKLWSCNFNSQLANALIIEGDYQGSVSALEQGYASASEMYYPELQMFFATSVLHVHLMQWDDGSLVEGAVTRCNEVWESIDPDRREQCVGLFFYSELLHIFYLLRICDYKNAGQHVDKLDAAMKTDLQKLEHGRELTKELDIVNESLSQADLPHRDRATLSSRRIQLEVEISNLIGPGSMGQEVLEPAYFGNVKRELGDKLELAPHPIDGEWLPKSAVYSLVDLMVVIFGRPKGLFKDCAKRIQSGLNTIEVELVKYGITDGTSEVDLQHSAIWMAGVYLMILMQFLENKVAMELTRSEFVEAQEALLEMKSWFNRFPTILQACESIIEMLRGQYAHCVACYSEAAFHFVEAAKLTESKSAQAMCEIYAAVSYICIGDADSYAKVLELIGPIYRTIDSFVGVREKTSALLAYGFLLMRQENLQEARVRLASGLQTTHMTLGNLQLVSQYLTVLGNLALALHDTGQAREILRSSLTLAKKLYDIPTQIWVLSNLTALYEQVDEKVNETANREYEKKKMDELRKRLSKAHASPHHLELIAKEKFQVKRLNENDIKRAIAGPSLKVDLDIPESVGLSSPAAARPSSRLMDVDIGRRVTRRGFFLEETLKEQARKPGKRINNIIFIDSDIAVVGDVGQIFSKYEEFHVALTFRNNKQQPLNSGFIAVRGTSDGILRAKKFLEEVLKVYSSKYMIASRMLGDQLAIASVVKSHFSFDEKIFSAHQPFLEDINGASVLFLPCAIYNWTPPEGAGQFHGMPLDVKVVHFKGLRKRLMLESWNFLQSASCRDLSDMLCLVLSSGRTNLVSPELATTSFLCKQRFLPPKLGVLRYDSQQNLEFFDSLKLSGKKPRHQWAFGVYQFKAPSLVIRCNNNPQNVDLPRYYSKKEKKPFPVPILDLRRAARERMKGRKGQPKRSAPPPKNGLLVQRMIPLAYAVLNARTTLINNLKRLLKVVPVQACKYCNEIHVGPVGHPFRSCQGPNSSIRKGKHEWVDAVVEDIIVQIEAYHLYDRLGKRIPHEERFSVPRIPALTELCIQAGVDLPEFPTKRRRKPIIRINKSEFVDADESELPDLPPQDPKPVLLTELPDFEIIPPSCEEEIVLLAEETLQVWEKMRGGANRLMKMYPVRVCGYCPEIHVGPTGHKAQNCGAFKHQQRNGQHGWQSAVLDDLIPPRYVWHVPNLEEPMLQKELRNFYGQAPAVVEICVQGGAAVPEQYKPTMRLDVGIPSSVTEAEMVV</sequence>
<dbReference type="InterPro" id="IPR011990">
    <property type="entry name" value="TPR-like_helical_dom_sf"/>
</dbReference>
<dbReference type="InterPro" id="IPR019440">
    <property type="entry name" value="MAU2"/>
</dbReference>
<organism evidence="9 10">
    <name type="scientific">Deinandra increscens subsp. villosa</name>
    <dbReference type="NCBI Taxonomy" id="3103831"/>
    <lineage>
        <taxon>Eukaryota</taxon>
        <taxon>Viridiplantae</taxon>
        <taxon>Streptophyta</taxon>
        <taxon>Embryophyta</taxon>
        <taxon>Tracheophyta</taxon>
        <taxon>Spermatophyta</taxon>
        <taxon>Magnoliopsida</taxon>
        <taxon>eudicotyledons</taxon>
        <taxon>Gunneridae</taxon>
        <taxon>Pentapetalae</taxon>
        <taxon>asterids</taxon>
        <taxon>campanulids</taxon>
        <taxon>Asterales</taxon>
        <taxon>Asteraceae</taxon>
        <taxon>Asteroideae</taxon>
        <taxon>Heliantheae alliance</taxon>
        <taxon>Madieae</taxon>
        <taxon>Madiinae</taxon>
        <taxon>Deinandra</taxon>
    </lineage>
</organism>
<dbReference type="EMBL" id="JBCNJP010000014">
    <property type="protein sequence ID" value="KAK9069059.1"/>
    <property type="molecule type" value="Genomic_DNA"/>
</dbReference>
<keyword evidence="5" id="KW-0159">Chromosome partition</keyword>
<evidence type="ECO:0000256" key="4">
    <source>
        <dbReference type="ARBA" id="ARBA00022776"/>
    </source>
</evidence>
<evidence type="ECO:0000256" key="5">
    <source>
        <dbReference type="ARBA" id="ARBA00022829"/>
    </source>
</evidence>
<protein>
    <recommendedName>
        <fullName evidence="8">APO domain-containing protein</fullName>
    </recommendedName>
</protein>
<dbReference type="Pfam" id="PF10345">
    <property type="entry name" value="Cohesin_load"/>
    <property type="match status" value="1"/>
</dbReference>
<keyword evidence="7" id="KW-0131">Cell cycle</keyword>
<dbReference type="PROSITE" id="PS51499">
    <property type="entry name" value="APO"/>
    <property type="match status" value="2"/>
</dbReference>
<dbReference type="GO" id="GO:0007064">
    <property type="term" value="P:mitotic sister chromatid cohesion"/>
    <property type="evidence" value="ECO:0007669"/>
    <property type="project" value="InterPro"/>
</dbReference>
<keyword evidence="10" id="KW-1185">Reference proteome</keyword>
<evidence type="ECO:0000313" key="10">
    <source>
        <dbReference type="Proteomes" id="UP001408789"/>
    </source>
</evidence>
<dbReference type="FunFam" id="1.25.40.10:FF:000614">
    <property type="entry name" value="Sister chromatid cohesion protein SCC4"/>
    <property type="match status" value="1"/>
</dbReference>
<dbReference type="InterPro" id="IPR029044">
    <property type="entry name" value="Nucleotide-diphossugar_trans"/>
</dbReference>
<name>A0AAP0H1J5_9ASTR</name>
<evidence type="ECO:0000259" key="8">
    <source>
        <dbReference type="PROSITE" id="PS51499"/>
    </source>
</evidence>
<comment type="similarity">
    <text evidence="2">Belongs to the SCC4/mau-2 family.</text>
</comment>
<comment type="subcellular location">
    <subcellularLocation>
        <location evidence="1">Nucleus</location>
    </subcellularLocation>
</comment>
<dbReference type="GO" id="GO:0005634">
    <property type="term" value="C:nucleus"/>
    <property type="evidence" value="ECO:0007669"/>
    <property type="project" value="UniProtKB-SubCell"/>
</dbReference>
<dbReference type="GO" id="GO:0051301">
    <property type="term" value="P:cell division"/>
    <property type="evidence" value="ECO:0007669"/>
    <property type="project" value="UniProtKB-KW"/>
</dbReference>
<dbReference type="GO" id="GO:0003723">
    <property type="term" value="F:RNA binding"/>
    <property type="evidence" value="ECO:0007669"/>
    <property type="project" value="InterPro"/>
</dbReference>
<keyword evidence="3" id="KW-0132">Cell division</keyword>
<evidence type="ECO:0000256" key="7">
    <source>
        <dbReference type="ARBA" id="ARBA00023306"/>
    </source>
</evidence>
<keyword evidence="6" id="KW-0539">Nucleus</keyword>
<dbReference type="Pfam" id="PF05634">
    <property type="entry name" value="APO_RNA-bind"/>
    <property type="match status" value="2"/>
</dbReference>
<accession>A0AAP0H1J5</accession>
<feature type="domain" description="APO" evidence="8">
    <location>
        <begin position="1247"/>
        <end position="1332"/>
    </location>
</feature>